<feature type="transmembrane region" description="Helical" evidence="1">
    <location>
        <begin position="73"/>
        <end position="92"/>
    </location>
</feature>
<keyword evidence="1" id="KW-0472">Membrane</keyword>
<organism evidence="2 3">
    <name type="scientific">Musa troglodytarum</name>
    <name type="common">fe'i banana</name>
    <dbReference type="NCBI Taxonomy" id="320322"/>
    <lineage>
        <taxon>Eukaryota</taxon>
        <taxon>Viridiplantae</taxon>
        <taxon>Streptophyta</taxon>
        <taxon>Embryophyta</taxon>
        <taxon>Tracheophyta</taxon>
        <taxon>Spermatophyta</taxon>
        <taxon>Magnoliopsida</taxon>
        <taxon>Liliopsida</taxon>
        <taxon>Zingiberales</taxon>
        <taxon>Musaceae</taxon>
        <taxon>Musa</taxon>
    </lineage>
</organism>
<protein>
    <submittedName>
        <fullName evidence="2">Uncharacterized protein</fullName>
    </submittedName>
</protein>
<gene>
    <name evidence="2" type="ORF">MUK42_35380</name>
</gene>
<dbReference type="Proteomes" id="UP001055439">
    <property type="component" value="Chromosome 7"/>
</dbReference>
<keyword evidence="1" id="KW-1133">Transmembrane helix</keyword>
<sequence>MQLLQAAKFVLSIASGGFLLVCQRPMDVPNFVAAMYLLVTAAFLLLCFSLGRPQLGSTVTTTADGFRVSADRLLKTARFVLCIATGGILLVCQRPTDFRSFVAAMYLLMTLGFLLLYFSLARPHLGSTTATTADNSCVPTEQLLKAAKFVLAIATGGFLLVCQSPMDYPSYAIIIWDGQRPLIVPSEPQLLFQQALLFPRTPSIDSTVSCSSEQPKHWCSNN</sequence>
<dbReference type="OrthoDB" id="10401943at2759"/>
<reference evidence="2" key="1">
    <citation type="submission" date="2022-05" db="EMBL/GenBank/DDBJ databases">
        <title>The Musa troglodytarum L. genome provides insights into the mechanism of non-climacteric behaviour and enrichment of carotenoids.</title>
        <authorList>
            <person name="Wang J."/>
        </authorList>
    </citation>
    <scope>NUCLEOTIDE SEQUENCE</scope>
    <source>
        <tissue evidence="2">Leaf</tissue>
    </source>
</reference>
<dbReference type="EMBL" id="CP097509">
    <property type="protein sequence ID" value="URE18066.1"/>
    <property type="molecule type" value="Genomic_DNA"/>
</dbReference>
<proteinExistence type="predicted"/>
<feature type="transmembrane region" description="Helical" evidence="1">
    <location>
        <begin position="34"/>
        <end position="53"/>
    </location>
</feature>
<keyword evidence="1" id="KW-0812">Transmembrane</keyword>
<dbReference type="AlphaFoldDB" id="A0A9E7KHZ5"/>
<evidence type="ECO:0000313" key="2">
    <source>
        <dbReference type="EMBL" id="URE18066.1"/>
    </source>
</evidence>
<feature type="transmembrane region" description="Helical" evidence="1">
    <location>
        <begin position="101"/>
        <end position="120"/>
    </location>
</feature>
<name>A0A9E7KHZ5_9LILI</name>
<evidence type="ECO:0000256" key="1">
    <source>
        <dbReference type="SAM" id="Phobius"/>
    </source>
</evidence>
<accession>A0A9E7KHZ5</accession>
<evidence type="ECO:0000313" key="3">
    <source>
        <dbReference type="Proteomes" id="UP001055439"/>
    </source>
</evidence>
<keyword evidence="3" id="KW-1185">Reference proteome</keyword>